<keyword evidence="6 10" id="KW-0269">Exonuclease</keyword>
<organism evidence="12 13">
    <name type="scientific">Motilimonas pumila</name>
    <dbReference type="NCBI Taxonomy" id="2303987"/>
    <lineage>
        <taxon>Bacteria</taxon>
        <taxon>Pseudomonadati</taxon>
        <taxon>Pseudomonadota</taxon>
        <taxon>Gammaproteobacteria</taxon>
        <taxon>Alteromonadales</taxon>
        <taxon>Alteromonadales genera incertae sedis</taxon>
        <taxon>Motilimonas</taxon>
    </lineage>
</organism>
<reference evidence="12 13" key="1">
    <citation type="submission" date="2018-09" db="EMBL/GenBank/DDBJ databases">
        <authorList>
            <person name="Wang F."/>
        </authorList>
    </citation>
    <scope>NUCLEOTIDE SEQUENCE [LARGE SCALE GENOMIC DNA]</scope>
    <source>
        <strain evidence="12 13">PLHSC7-2</strain>
    </source>
</reference>
<dbReference type="InterPro" id="IPR011335">
    <property type="entry name" value="Restrct_endonuc-II-like"/>
</dbReference>
<dbReference type="AlphaFoldDB" id="A0A418YAD5"/>
<keyword evidence="5 10" id="KW-0347">Helicase</keyword>
<evidence type="ECO:0000256" key="8">
    <source>
        <dbReference type="ARBA" id="ARBA00023125"/>
    </source>
</evidence>
<keyword evidence="3 10" id="KW-0227">DNA damage</keyword>
<dbReference type="GO" id="GO:0000724">
    <property type="term" value="P:double-strand break repair via homologous recombination"/>
    <property type="evidence" value="ECO:0007669"/>
    <property type="project" value="UniProtKB-UniRule"/>
</dbReference>
<dbReference type="GO" id="GO:0008854">
    <property type="term" value="F:exodeoxyribonuclease V activity"/>
    <property type="evidence" value="ECO:0007669"/>
    <property type="project" value="InterPro"/>
</dbReference>
<evidence type="ECO:0000256" key="9">
    <source>
        <dbReference type="ARBA" id="ARBA00023204"/>
    </source>
</evidence>
<protein>
    <recommendedName>
        <fullName evidence="10">RecBCD enzyme subunit RecC</fullName>
    </recommendedName>
    <alternativeName>
        <fullName evidence="10">Exonuclease V subunit RecC</fullName>
        <shortName evidence="10">ExoV subunit RecC</shortName>
    </alternativeName>
    <alternativeName>
        <fullName evidence="10">Helicase/nuclease RecBCD subunit RecC</fullName>
    </alternativeName>
</protein>
<feature type="domain" description="RecC C-terminal" evidence="11">
    <location>
        <begin position="815"/>
        <end position="1039"/>
    </location>
</feature>
<dbReference type="GO" id="GO:0009338">
    <property type="term" value="C:exodeoxyribonuclease V complex"/>
    <property type="evidence" value="ECO:0007669"/>
    <property type="project" value="InterPro"/>
</dbReference>
<evidence type="ECO:0000256" key="10">
    <source>
        <dbReference type="HAMAP-Rule" id="MF_01486"/>
    </source>
</evidence>
<dbReference type="Pfam" id="PF17946">
    <property type="entry name" value="RecC_C"/>
    <property type="match status" value="1"/>
</dbReference>
<evidence type="ECO:0000313" key="12">
    <source>
        <dbReference type="EMBL" id="RJG39483.1"/>
    </source>
</evidence>
<gene>
    <name evidence="10 12" type="primary">recC</name>
    <name evidence="12" type="ORF">D1Z90_18085</name>
</gene>
<evidence type="ECO:0000256" key="6">
    <source>
        <dbReference type="ARBA" id="ARBA00022839"/>
    </source>
</evidence>
<keyword evidence="9 10" id="KW-0234">DNA repair</keyword>
<dbReference type="Gene3D" id="3.40.50.300">
    <property type="entry name" value="P-loop containing nucleotide triphosphate hydrolases"/>
    <property type="match status" value="2"/>
</dbReference>
<dbReference type="PANTHER" id="PTHR30591:SF1">
    <property type="entry name" value="RECBCD ENZYME SUBUNIT RECC"/>
    <property type="match status" value="1"/>
</dbReference>
<keyword evidence="7 10" id="KW-0067">ATP-binding</keyword>
<sequence length="1120" mass="128153">MFKLYHSNRLDFLKEILALLIQQEPLDHPFQAEQILVQSPGMAQWLKIELAKSLGITANIEFPLPASFIWQTFKQVLPGVPEQSPYNKSAMAWSLMTLLPQFYEHPDFAPLKHYLADDEAGIKRFQLSHKVADIFDQYLVYRPQWIQAWEHDQVAPAWLEQQAWQPILWRALTAHINDNFVSENGEKPYHRAGLYADLIQRLGQAEHLSQLPKRLFVFGISALAPEYLKALVALGKHVEVSLFLTNPCQQFWDDIVDARYLAKLQNQVRSRVLLQQGQLITSEEKPVLPAIASLENFQVGNPLLASTGKLGRDFLYQLHSLEVQDYHHFVEPLQDHLLAWIQTDILDLHDATADDGCQREVSQEDDSLQFVGCHSGMREVEVLHDKLLQLFDSHPELTPKDVIVMMPDINAYSPYIQAVFGSAKQELKIPFAISDRSATHENPILTSFLSLLALPISRCRSSELLEILAVPAILAKFEISQQEFEQVRLWVLESGIRWGLDERDADKFQLPATGQNTWLFGLKRMLLGYAMDDNLFAGVLPYNQCQGLAAEPLGKLCDFIDKLMSLNLALLQQQPISQWKQHILQLLQDFYQVDDEGLAALSLIKDKVNDLEQQMLQSQFNEDLSLEVLRDYLYQALNNERSSQRFLAGQVNFCTLMPMRSIPFKVVCLLGMNDGVYPRTIQPLGFDLMAEKMEKGDRSRRDDDRYLFLEAISSAQQYLYISYISKSVKDNTERVPSVLVSELMDYCLEGFKAEQGDLRDLLLTEYPLQPFSPAYFDGRFHTYAKEWWLASQQPEQTPRPFIEQDKSLESQTISELELSQLVRFWRHPCQYFMTQRLKVFLQLEEVSYYDDEPFSLDGLARYQLAEQVLTQLINQQDINTLEQAVAASGQLPVGQFGQIQFRTQVTEMQHLAEQILPFSSQVADDLEIKQTISLAGGHQIQLQGWLKNHYQQALLSFKPGNIGGKDMLQHWLLHLCYYANGYAGKDSVVIGKNGAWQLAPLSQDYAHAKLTEMVSLFLQGQDLPLPFFASTAFDWARKLCHKDPLAIVQQTADEVLHEKAQQEALKRFNGTFVLQGEGVDPYIARCYPELMSRWPEFTELAGQVLGPLFANINELKGEGE</sequence>
<evidence type="ECO:0000256" key="1">
    <source>
        <dbReference type="ARBA" id="ARBA00022722"/>
    </source>
</evidence>
<evidence type="ECO:0000313" key="13">
    <source>
        <dbReference type="Proteomes" id="UP000283255"/>
    </source>
</evidence>
<keyword evidence="13" id="KW-1185">Reference proteome</keyword>
<keyword evidence="1 10" id="KW-0540">Nuclease</keyword>
<dbReference type="Gene3D" id="1.10.10.160">
    <property type="match status" value="1"/>
</dbReference>
<evidence type="ECO:0000259" key="11">
    <source>
        <dbReference type="Pfam" id="PF17946"/>
    </source>
</evidence>
<proteinExistence type="inferred from homology"/>
<dbReference type="GO" id="GO:0005524">
    <property type="term" value="F:ATP binding"/>
    <property type="evidence" value="ECO:0007669"/>
    <property type="project" value="UniProtKB-UniRule"/>
</dbReference>
<dbReference type="SUPFAM" id="SSF52540">
    <property type="entry name" value="P-loop containing nucleoside triphosphate hydrolases"/>
    <property type="match status" value="2"/>
</dbReference>
<comment type="subunit">
    <text evidence="10">Heterotrimer of RecB, RecC and RecD. All subunits contribute to DNA-binding.</text>
</comment>
<dbReference type="Proteomes" id="UP000283255">
    <property type="component" value="Unassembled WGS sequence"/>
</dbReference>
<keyword evidence="4 10" id="KW-0378">Hydrolase</keyword>
<dbReference type="PIRSF" id="PIRSF000980">
    <property type="entry name" value="RecC"/>
    <property type="match status" value="1"/>
</dbReference>
<dbReference type="PANTHER" id="PTHR30591">
    <property type="entry name" value="RECBCD ENZYME SUBUNIT RECC"/>
    <property type="match status" value="1"/>
</dbReference>
<dbReference type="Gene3D" id="3.40.50.10930">
    <property type="match status" value="1"/>
</dbReference>
<keyword evidence="2 10" id="KW-0547">Nucleotide-binding</keyword>
<evidence type="ECO:0000256" key="3">
    <source>
        <dbReference type="ARBA" id="ARBA00022763"/>
    </source>
</evidence>
<evidence type="ECO:0000256" key="4">
    <source>
        <dbReference type="ARBA" id="ARBA00022801"/>
    </source>
</evidence>
<dbReference type="Gene3D" id="1.10.10.990">
    <property type="match status" value="1"/>
</dbReference>
<dbReference type="OrthoDB" id="9762834at2"/>
<keyword evidence="8 10" id="KW-0238">DNA-binding</keyword>
<reference evidence="12 13" key="2">
    <citation type="submission" date="2019-01" db="EMBL/GenBank/DDBJ databases">
        <title>Motilimonas pumilus sp. nov., isolated from the gut of sea cucumber (Apostichopus japonicus).</title>
        <authorList>
            <person name="Wang F.-Q."/>
            <person name="Ren L.-H."/>
            <person name="Lin Y.-W."/>
            <person name="Sun G.-H."/>
            <person name="Du Z.-J."/>
            <person name="Zhao J.-X."/>
            <person name="Liu X.-J."/>
            <person name="Liu L.-J."/>
        </authorList>
    </citation>
    <scope>NUCLEOTIDE SEQUENCE [LARGE SCALE GENOMIC DNA]</scope>
    <source>
        <strain evidence="12 13">PLHSC7-2</strain>
    </source>
</reference>
<evidence type="ECO:0000256" key="5">
    <source>
        <dbReference type="ARBA" id="ARBA00022806"/>
    </source>
</evidence>
<accession>A0A418YAD5</accession>
<dbReference type="Pfam" id="PF04257">
    <property type="entry name" value="Exonuc_V_gamma"/>
    <property type="match status" value="1"/>
</dbReference>
<evidence type="ECO:0000256" key="2">
    <source>
        <dbReference type="ARBA" id="ARBA00022741"/>
    </source>
</evidence>
<dbReference type="NCBIfam" id="TIGR01450">
    <property type="entry name" value="recC"/>
    <property type="match status" value="1"/>
</dbReference>
<dbReference type="InterPro" id="IPR006697">
    <property type="entry name" value="RecC"/>
</dbReference>
<dbReference type="GO" id="GO:0003678">
    <property type="term" value="F:DNA helicase activity"/>
    <property type="evidence" value="ECO:0007669"/>
    <property type="project" value="UniProtKB-UniRule"/>
</dbReference>
<dbReference type="GO" id="GO:0003677">
    <property type="term" value="F:DNA binding"/>
    <property type="evidence" value="ECO:0007669"/>
    <property type="project" value="UniProtKB-UniRule"/>
</dbReference>
<dbReference type="CDD" id="cd22353">
    <property type="entry name" value="RecC_C-like"/>
    <property type="match status" value="1"/>
</dbReference>
<comment type="miscellaneous">
    <text evidence="10">In the RecBCD complex, RecB has a slow 3'-5' helicase, an exonuclease activity and loads RecA onto ssDNA, RecD has a fast 5'-3' helicase activity, while RecC stimulates the ATPase and processivity of the RecB helicase and contributes to recognition of the Chi site.</text>
</comment>
<dbReference type="InterPro" id="IPR041500">
    <property type="entry name" value="RecC_C"/>
</dbReference>
<comment type="caution">
    <text evidence="12">The sequence shown here is derived from an EMBL/GenBank/DDBJ whole genome shotgun (WGS) entry which is preliminary data.</text>
</comment>
<dbReference type="InterPro" id="IPR013986">
    <property type="entry name" value="DExx_box_DNA_helicase_dom_sf"/>
</dbReference>
<dbReference type="HAMAP" id="MF_01486">
    <property type="entry name" value="RecC"/>
    <property type="match status" value="1"/>
</dbReference>
<dbReference type="SUPFAM" id="SSF52980">
    <property type="entry name" value="Restriction endonuclease-like"/>
    <property type="match status" value="1"/>
</dbReference>
<name>A0A418YAD5_9GAMM</name>
<comment type="similarity">
    <text evidence="10">Belongs to the RecC family.</text>
</comment>
<evidence type="ECO:0000256" key="7">
    <source>
        <dbReference type="ARBA" id="ARBA00022840"/>
    </source>
</evidence>
<comment type="function">
    <text evidence="10">A helicase/nuclease that prepares dsDNA breaks (DSB) for recombinational DNA repair. Binds to DSBs and unwinds DNA via a highly rapid and processive ATP-dependent bidirectional helicase activity. Unwinds dsDNA until it encounters a Chi (crossover hotspot instigator) sequence from the 3' direction. Cuts ssDNA a few nucleotides 3' to the Chi site. The properties and activities of the enzyme are changed at Chi. The Chi-altered holoenzyme produces a long 3'-ssDNA overhang and facilitates RecA-binding to the ssDNA for homologous DNA recombination and repair. Holoenzyme degrades any linearized DNA that is unable to undergo homologous recombination. In the holoenzyme this subunit recognizes the wild-type Chi sequence, and when added to isolated RecB increases its ATP-dependent helicase processivity.</text>
</comment>
<dbReference type="EMBL" id="QZCH01000034">
    <property type="protein sequence ID" value="RJG39483.1"/>
    <property type="molecule type" value="Genomic_DNA"/>
</dbReference>
<dbReference type="InterPro" id="IPR027417">
    <property type="entry name" value="P-loop_NTPase"/>
</dbReference>